<proteinExistence type="predicted"/>
<gene>
    <name evidence="2" type="ORF">PXH66_00910</name>
</gene>
<name>A0AAF0A1W0_9BACT</name>
<dbReference type="SUPFAM" id="SSF117074">
    <property type="entry name" value="Hypothetical protein PA1324"/>
    <property type="match status" value="1"/>
</dbReference>
<dbReference type="InterPro" id="IPR011992">
    <property type="entry name" value="EF-hand-dom_pair"/>
</dbReference>
<reference evidence="2" key="1">
    <citation type="submission" date="2023-03" db="EMBL/GenBank/DDBJ databases">
        <title>Lomoglobus Profundus gen. nov., sp. nov., a novel member of the phylum Verrucomicrobia, isolated from deep-marine sediment of South China Sea.</title>
        <authorList>
            <person name="Ahmad T."/>
            <person name="Ishaq S.E."/>
            <person name="Wang F."/>
        </authorList>
    </citation>
    <scope>NUCLEOTIDE SEQUENCE</scope>
    <source>
        <strain evidence="2">LMO-M01</strain>
    </source>
</reference>
<dbReference type="InterPro" id="IPR005479">
    <property type="entry name" value="CPAse_ATP-bd"/>
</dbReference>
<feature type="domain" description="Carbamoyl phosphate synthase ATP-binding" evidence="1">
    <location>
        <begin position="3483"/>
        <end position="3490"/>
    </location>
</feature>
<evidence type="ECO:0000313" key="3">
    <source>
        <dbReference type="Proteomes" id="UP001218638"/>
    </source>
</evidence>
<evidence type="ECO:0000259" key="1">
    <source>
        <dbReference type="PROSITE" id="PS00867"/>
    </source>
</evidence>
<accession>A0AAF0A1W0</accession>
<protein>
    <submittedName>
        <fullName evidence="2">LEPR-XLL domain-containing protein</fullName>
    </submittedName>
</protein>
<dbReference type="SUPFAM" id="SSF141072">
    <property type="entry name" value="CalX-like"/>
    <property type="match status" value="1"/>
</dbReference>
<dbReference type="PROSITE" id="PS00867">
    <property type="entry name" value="CPSASE_2"/>
    <property type="match status" value="1"/>
</dbReference>
<dbReference type="NCBIfam" id="NF012209">
    <property type="entry name" value="LEPR-8K"/>
    <property type="match status" value="1"/>
</dbReference>
<dbReference type="InterPro" id="IPR018247">
    <property type="entry name" value="EF_Hand_1_Ca_BS"/>
</dbReference>
<dbReference type="EMBL" id="CP119075">
    <property type="protein sequence ID" value="WED65407.1"/>
    <property type="molecule type" value="Genomic_DNA"/>
</dbReference>
<dbReference type="KEGG" id="slom:PXH66_00910"/>
<dbReference type="InterPro" id="IPR038081">
    <property type="entry name" value="CalX-like_sf"/>
</dbReference>
<dbReference type="Proteomes" id="UP001218638">
    <property type="component" value="Chromosome"/>
</dbReference>
<evidence type="ECO:0000313" key="2">
    <source>
        <dbReference type="EMBL" id="WED65407.1"/>
    </source>
</evidence>
<dbReference type="PROSITE" id="PS00018">
    <property type="entry name" value="EF_HAND_1"/>
    <property type="match status" value="2"/>
</dbReference>
<dbReference type="InterPro" id="IPR053786">
    <property type="entry name" value="LEPRxLL_CS"/>
</dbReference>
<sequence length="7210" mass="741891">MAVRRAEFADRFAVEALEPRVMLSADGLGVGAVGFDAGARLEINVAADDFNGGSTALIDGGDSDDFGDVDTPIAMADEIVEATWTAAAGGDWADAANWQDGHVPVAGDDVVIDGLGADATIELAGDTPAFSSFTINGGTVAIDGSLQTGTLTVADGATLQLSGNGASSITGVVSIAAGGTMTLTDTASLNFSGSTWTHEGNFSLSSGTGFEQSDGAVNIDGGEFRIAEGATARMTYTWADFLVNGGELIVDGLLEGQGNTEINIYAGATLSGHGTVSNDRAVSVYGTVNPGDGAGGVGTLTIDADVLFRSQTDDPANPWSLHLDIIDADQADRLVVTGSAELNAHGEVTLDASAADFGDTATGTLIDTDGRLITVGTALTTPIVTIIAGADDTVSSSWVGTNGRLTVETYSPLVVAWTNAAGGNWSDTANWANGRVPSAGEGVTITGLNEDAVITVDGLDLSLGSLSLDAGELVLTNGTSLTVSTGGTLSLVDLTLTGSALNLSGDAVATITGDVAIDTTSEIALGGSAQLTQSGGSWTLAGSARFSVAGTAAFAQNGGVFASNDTSDVAFTESSTWTISGGEYRLSPTATAGLSDAAALTVSGGTITFGGSGSNLSAAALIEFTAGTIAGYGALSANGGINVGGTINPSSPEGSTGWIQISGAVNFTADWNVHLDILDVTTTTSASMDFLSINGDATFGGTGAVVLDASAADFGSTASGTQVGDASGLFYVTGTATGAPTIQVTDGVDDTVVGVWDADRAAIVTETYSPLAATWIAAAGGNWSDTANWANGRVPSAGEDVTITGLNEDAVITVSGLSITLGDLSLDGGLVVDDASALTLGNLAVDGALTVQGNSTFNLTGATHAVGGDLTVASGSTLDISSTGVLSWTGTAVNLSGTMRLNDTAQFNLSGGELNILASGFLELLDQTVLNQTGGTLALVAADSDMALSDDSTWNLSAGLATVADGAVLRTHWRTTINFSGGVIELDGGRIGTSPEVGFSDSVFNFTGGELRGSGTLWIDNDVTIGGTISPGLGDGGTGTIVIDSYTPEANTISFVAGWRVNLDIASAADTDVLELLGAVNFAGAGTVALDASSADFTGVDSGTVLADPNGLIEVSGAITGEEGTITVTSGATDTVVGSWSETGHLVVQKYSLTMIAWSNAAGGDWNEASNWAGGIMPTAGDTVTISGLDGDATISLTGNTPVLAGLSIDSGALTINGGLLTSDLTVSGDAAVSITGAADSVVTGNVSVATDASLELRSGATLTWSGATWQQTGFFNVDGVSTTLVQTAGVITLSDTNVFAANSGGTIQLSGGEFEVPTGAYLNFYHSSKLTIDGGNLMLSGGTVSAYNESVVTLSAGTIAGVGTFIVNHEMNVAGTIRPGGDGATGTLNFVQGEDNVDGAISFTGAWAIELDVLGAADFDVLTFDAAVSFGGTGAIAVDASAANFADTVEGSAINGMMTVDGTVTGDPTVNVTAGDTYSVTADWSGAALTVATVGGISATTAAEIINDGLTAATATLQSMLGGFNLGTIDFAGQGRTAWTVPTLPSALTDLFNLSALSDSLALPAIDAATSTADAITALEAAGYTVTTPGTGADLVATLARNVATDRPVDGGYAGATWSLPDGLLAGVADEVTLAAVLKLTATLMQNVVFELRDGVFTLLSDTYLALALAGGAALSGTARQSNQTVATTGTSTFDVDVRVHHAEGGTTASAAGTVAVELALAGEPVALSYGNTYTLARDVGSLSTTTTSTETLTGVLTLAGVTDSEGVSTTFALNGTEAGDGLSWTLAGAGSDLQWLTFAVSGWSFSVGLNASTFAGTGSFTTALDFLAGDDGAPSTTLAATFTQDELTFTGTLDAASIAVTNPAGGIYLDITTFSSTTTVTGDLDAGTWSGQLTFSGGESDFTAGGDTFAGTITDGDDADAFAVEGSYDFATQAFSTTVDQLELVATTIVRIAAAGVVLRHQRNVTEEQELLAMADVPVELLFLTSAPSTGPPSFTAASLSLRTNGLTIGSGSLTTDSLTLGEGIALADVSVSLDGFSFLDGTTMGHNVAITAASAALFDGNGEYVATAGTLSGTYDFSSATDRLALNAEEFDLNAAGEFSLSLSGVALRPESTVVFSATDVTVTFDGLGTEGTISQLAIAGDGTLSFTTFDIDDGAVGQTVRLGGILSFTVTAVEVGFAEDTNGNGVQDEGEAIFTLAHSFLRATGTVDFDALAMLPFATVVTIGATTLDDGTDTAEVDLRSVDGTLMPWASDAIGLGLAGITIGDVFALSGSVTLGYYAAGAWLADFGGSLAISASTVADDLSGSLTATITGSVDVETGVLTIGAEFAISFTIGDYVNVTDAAIGFGMTVMTIDGESGGFTFAEPSVELQSASVGEIAVTFGALLELSATEATFDFTATGDEVMLSVGSLTAALPGIGLSGTASNFAVAANGLPVPLEDFGVSFSWDATASGLIPIPDWLPISVSVFELKWPDLVADPLDFTLRLSAEVGIDHLAGSDLTIYGSIENLIIDIGALKSGAFPIVGLGEVALAVGGNISTAKVSAGLVLGILRLDADGNEIAADDTTTPVADGILWGAVQGAINVAGYGGLQIYLGLSEFGPLQGYIKATVPVTIPYVGIAFTDFRAGITFNSSLPSIDSALELQEHPEFTPAGDLSFSQWRDLLKTSLSNQVAAHAEAGNFGVLLNPFTIEGGVTIFSIYASTASFNIQADFKMDSTGNFLARGAFQLGGTISFTANLYINMSDFITEGEGRVLFLAELPNELPVAMIYGELSFDFGETVDPDNPPSAPFEQFTIRLAGGARLEVAGIPGFALEGSVSFEVALNAPSLHVIIDGHAALPFLGDVVGLAGDFRVFFGADETVELAGILALAPADFTLLEALGITMDAVTLLRFNTTSEAIDYTLTIAGQSEPRTFTVDAGEASILVEGVIGLAPLGTELFRLGGLFSMTFSANGLDVLAAGELTAGPVAAPLLRFNATGYLHFEVVGIVPGVAAQLTLDLDPDDDVLAAVGLQLDGSYQFIMNTTGEDVDFALPTELAATAAVERIHLPRGPPSPDGESVGEAGAYLIVRANGTLNILDAVAMEGVYDLTIAGGVLELAFDATVRLGLGEVTFYSYAATGRFRIDDSGIYGQSELELDVSLGLPILGLGFSLDADYLLQVNTTGEDQVLDDVDIEGGNYARVRAEGSLTVGLLQLDGVYNMAVGLHGLDVAAAGSVSIGIGDAILYSYGFAGALRIQEDGIYASLDLSVTYNGGTAYGFSFGSDASYTLSFNTTASEIDGVPAGLGARIRVIGTLIIGNWEIDGSYDLTVTTTGIALKVSAALVMRAGEDELFSVPLDFEIELTFPGIVEEVELAISLDDLGIDIPGLELSGVAKVIINTTAEAQGDIPAGPILQFTIDGQAVIGGLALDGHFAFESSLSGTTMAADFAVNLGPEEAPLLSFTGEGSFRLGLLGVAGYVEIALTGGVETYTDFFGADFVYFIEANTRAVPVTLGERELPAGPSVTIGAAGTLSVVGFDFSGAYRLSAGLNGVEIAMNANVAISLPDVSGGGDDFTLMTFTAAGGLQLGLDGLVAAFDVTPDFVDFAAVGLELNVDATYSLRVNTTGDAQTVGDVELEAGHYARVTFASSLTYGIYHFDGLYSLSIVDDTAELLMDAEVVAVLPAILPGGDDIELFRMGAQGGLRIAPEGVVAAIELDAGLLDQLTLLDIALPIGATQTFALHFNTTGEAQTLGEVELVAGRYVKVVTTGEMQVGPARLSGLYSLMAGDTGLEIVFDADIFLGVPDTDLSLLRWHVEGGFSLSARGIAGAVELETPLGLAGLEEVGLQIETLGQEAIRIFRINTTGEEVTLDDVVLEAGHYIEFITSDTFSIGFARIVGTATFRLGSEGLLIDVHGELFFGLPEVPGFEEFGFYDLDINAELAITGEGIFGRAALTLGVDSIEVAGIDLTPDYDYGIFLSVNTTDSAQVVDGESIRAGSTNLSMRISLGIAGQTLVQEVLFTIDYEQHVILGLMRGSFDITLGDWNPFHFDETGIMLLAADGMALDLSLTLDGGDGIPGVTLDGAWNLRASTFAGATTLGGYTVGETVVPELVFDSGSVFRLGMSGTMEVGGLLLDGDYLFEIADGIGLFDTTLTVTFDATLRLQIADTTLLAFHAAGGLRLGVTGIYGGLDLSLATDGLDTDGLGFNLDATYRLELNTTGDAQTVGELELPGGPYARVRVEGDLIIGALRMSGVYAFSVASDGIMIDATGTVSLGVAGITFYTYDFDGEFALDSTGLYASLNLDVAASGRDQYGFGFGADASYTLGINTTHTERDGIAPGLGARVRVEGNLEIGDISIAGVYDLTASTTGIGFAASAALVLKVEDTVLFEAPLEFSYELEIPGIVDEITLDLSAEELGIDIPGLALAGEAAIVINTTGVAQGDIPAGPLLQLAVNGTATVGDLELSGRFGFESSLNRTRMITSFDWIVGDEADPLLSFAATGAFNLGLDGIAGIFDLQISGGDESITDLLGTDLTYQLVVNATTSEYELFDQTLPAGPLYQIEAHGAMHLAGLTFNGDYVLRISGDGLQIATDATLNVTVPSLTGGDDLEILSFAVAGGLAVDSAGVAAAYELSLNSSGLDAFGFEIDPAASYELRLNTTGESRTFGDIELEAGVYGRVEIDGTLSFGIAEMTGLYRLEVDTAGVVELQSQAELVMNLPGVGELMRFSQSGGFRIDGSGVIAAMDLERSLVSDRLEIAGITLPFTAEQSFLLRVNTTGEAREIAGVDLEAGNYFAIDSVGELDLGLIHGLGEMTFLAGDGVLDIRLNEEAVLGIPFTDVQLYSWNVQGTLHVDSAGAYGALSLDQQVGLTGLDSIGIALDDLGMEQSQWLIFNTTGAEQTAGDRTLEAGNYVELESTGSFSIGVMRQVGTTRIRGDGEGLTVSVDGVQYFGIPGVFTLMETGINADFHITGEGVYGRAHLTQTRDGIEVGGLNLIPELDAESVLAINTTGSTQTVDGVDLAAGTFNLASKVSFEVFAQRFDGQAIFTIDAVQGFGAMRFEGEVGIGIGDWEPFTFDADGFIVIGEAGAAINLNLALAGGVGVPGLSFEGDWSLRASTMSEGITIATFSVGGIDVPEVSIEAGTMLRTHLEGSISVAGLEMVGTFDLGANSTEFHVTTDATVSFWGISAEVHGSMYIHPARGFVANVEMEWGGIDNAFMELGGQAFLRINTWGGEWGGVPADTVEVGINDGVMRLGLTELRGWAAFQWSEGEAQLWADMSFSLIPGLSAHASGWISTDGGYDLAFSGGTDTPFGVDGIMTLTGTYEGRINQDGLTGSWSGRIDWPTDYSKVTGTIAVTADRLELGLSLPRSWLLGIGIISGEVQLVAENGRLTMNIAESAPLRMEVAGGLFDAQVWGTITSTGQIDFNGTASLDIGDQRFVRIRGDLDVRVTNAGFSADMSGRIDLMNHDYTSISGSVRVSDSELYLSLDLQRVWLLGIGIISGRIEAYMSDGRVGFNVNESSPLRLEVAGGLFEAQIWGYIWSDGIINFNGTASLDIGDQRFVRIRGDMNVHVGNDGFSGGFTGRMDLMNHDWAGVRGSVRVSDGDLAMSLEMNRVWLLGIGIISGRIEAYMSDGRVGFNVNESSPLRLEVAGGLFEAQIWGYVWSDGVINFNGTASLDIGDQRFVRIRGDLEVHVSNAGFSADMSGRIDLMNHDYTGISGSVRVSDNELYLSLELQRVWLLGIGIISGRIEAYMSGGRVGFNVNESSPLRMEVAGGLFEAQIWGYIWSDGVINFNGTASMDIGNQSTVRIRGDMSVHVGNDGFNGDFAGRMDLMNHDWAGVRGSVRVSDGDLAMSLEMNRVWLLGIGIISGRIEAYMEDGRVGFNVDESSPLRMEVGGGLFEAQIWGYIWSDGRINFNGSASLNIGSSTLGVVGDMDVHVSNDGFSASISGRLYMPGDSAAFSGSIEAGSWGFTIETAARFALLGGTVILDGSLRMEMRDGTLTLRTDGISVVVGGVLTGNVRGFIESNGNFDFWGWLSLNVGDRGIVAIEASVWVSMRSVDGVRAWMHGNAWVLGSRVASINNFFVWVNRDGFGFDFSVGFSYSVVSISASLRFEVSSAGVYAGFDGNVNIWGFSGRTNGWLDTRWGRNTWRIDGTVGFYYGGNTGASGHIYFDIGHDRFRFTAEGEAWAGFRIFWLDTWWIGARRSSRWIGGSVRFSAGINVNDGSLNIGISGVGTVHVRFRGGFRIWLSNVGGSTVFLDVNHNGVQDEGEPSTIADEDGNFDFSNEVTTEEAPEVAVGDTLNGEGEMPDPAVLLGMLATYDLDADGAIDGDEGTFYLIGGTNVLTGETAEGAIDLGGSTGAGATAWAGATVFLDLNANGVADDGEPTAITSESGIYNFNPATEDEVVNPLGALAAFDTNGDGVLDDGEIRLYAVNGQVPDETSDTFQYFQDENGNGLLDAGELFATLTLSDIGDAVAASAPAGFINVVGSPLAVFDTDGDGLLDASLTSTFRAGPTRTTVPLTAITPLASGILPIADAEFVFADANGNGVYDAGEPRVTPDANSGYSFKDNVVINPAEKLGRLAPFDTNGNGIIDPEEGVLVVVGGTDNDNGIANPIAATALANGYGSGIEQAISPLTSLQVALVNQGLTPDEADDLVVSVLGLPAGVDTNGYNPLAVDSGNANDDGAVLGAGAALTTLMAGGAGLLGNSADAGAQNAVLASLASTLIASNQNNPTGTLVNLADSATLATVLTGAATSLGRSVDAVTINAAAGVLSTVNRSINANVAAGGAVDRSLAATKAVVLTNIAAAFGQLGDGTMSDAELAETFSADALDVLTDAVALAPSIAPEIAPIESVVVAGGDAYTLMVPVTDADTRLRNLTFTVTSSDGAVVDASAIDFAFADGVWTMTVPTVAVPTGTTVLEVTVTDGDESVSQHFELSLDGLNPQVRVADPIDNQTLSSGDTMAIDLADHFADPDDNAAYTLIAVGENSTVDAVISDGQLVLTARSDLSGLAIFDLVATDDRGTVSTRFSVVTYPTLTVSDAVRYAADGQVEFDVTLSNPSSQALTLGYTLTANDGSQTAVTGVLRFAAGETTQTLSINPATSGFGRASVTQLSFGVDGAWTTGAFSLGIDNRDPAQLLDLWRRPTLSFAFTLVYDFIVDAADDDEALNRIFGLAESGPNAAFEVIATSELALGVHQTTTGSDLVAATSIKALERPRALAGI</sequence>
<dbReference type="SUPFAM" id="SSF47473">
    <property type="entry name" value="EF-hand"/>
    <property type="match status" value="1"/>
</dbReference>
<dbReference type="GO" id="GO:0005524">
    <property type="term" value="F:ATP binding"/>
    <property type="evidence" value="ECO:0007669"/>
    <property type="project" value="InterPro"/>
</dbReference>
<keyword evidence="3" id="KW-1185">Reference proteome</keyword>
<dbReference type="RefSeq" id="WP_330929355.1">
    <property type="nucleotide sequence ID" value="NZ_CP119075.1"/>
</dbReference>
<organism evidence="2 3">
    <name type="scientific">Synoicihabitans lomoniglobus</name>
    <dbReference type="NCBI Taxonomy" id="2909285"/>
    <lineage>
        <taxon>Bacteria</taxon>
        <taxon>Pseudomonadati</taxon>
        <taxon>Verrucomicrobiota</taxon>
        <taxon>Opitutia</taxon>
        <taxon>Opitutales</taxon>
        <taxon>Opitutaceae</taxon>
        <taxon>Synoicihabitans</taxon>
    </lineage>
</organism>